<dbReference type="InterPro" id="IPR036388">
    <property type="entry name" value="WH-like_DNA-bd_sf"/>
</dbReference>
<dbReference type="SMART" id="SM00866">
    <property type="entry name" value="UTRA"/>
    <property type="match status" value="1"/>
</dbReference>
<dbReference type="PROSITE" id="PS50949">
    <property type="entry name" value="HTH_GNTR"/>
    <property type="match status" value="1"/>
</dbReference>
<dbReference type="Gene3D" id="3.40.1410.10">
    <property type="entry name" value="Chorismate lyase-like"/>
    <property type="match status" value="1"/>
</dbReference>
<dbReference type="Pfam" id="PF00392">
    <property type="entry name" value="GntR"/>
    <property type="match status" value="1"/>
</dbReference>
<keyword evidence="1" id="KW-0805">Transcription regulation</keyword>
<dbReference type="InterPro" id="IPR011663">
    <property type="entry name" value="UTRA"/>
</dbReference>
<evidence type="ECO:0000256" key="2">
    <source>
        <dbReference type="ARBA" id="ARBA00023125"/>
    </source>
</evidence>
<feature type="domain" description="HTH gntR-type" evidence="5">
    <location>
        <begin position="44"/>
        <end position="111"/>
    </location>
</feature>
<evidence type="ECO:0000256" key="4">
    <source>
        <dbReference type="SAM" id="MobiDB-lite"/>
    </source>
</evidence>
<feature type="region of interest" description="Disordered" evidence="4">
    <location>
        <begin position="1"/>
        <end position="42"/>
    </location>
</feature>
<dbReference type="CDD" id="cd07377">
    <property type="entry name" value="WHTH_GntR"/>
    <property type="match status" value="1"/>
</dbReference>
<evidence type="ECO:0000259" key="5">
    <source>
        <dbReference type="PROSITE" id="PS50949"/>
    </source>
</evidence>
<dbReference type="GO" id="GO:0003677">
    <property type="term" value="F:DNA binding"/>
    <property type="evidence" value="ECO:0007669"/>
    <property type="project" value="UniProtKB-KW"/>
</dbReference>
<dbReference type="PANTHER" id="PTHR44846:SF1">
    <property type="entry name" value="MANNOSYL-D-GLYCERATE TRANSPORT_METABOLISM SYSTEM REPRESSOR MNGR-RELATED"/>
    <property type="match status" value="1"/>
</dbReference>
<reference evidence="7" key="1">
    <citation type="journal article" date="2014" name="Genome Announc.">
        <title>Genome Sequence of Arthrobacter siccitolerans 4J27, a Xeroprotectant-Producing Desiccation-Tolerant Microorganism.</title>
        <authorList>
            <person name="Manzanera M."/>
            <person name="Santa-Cruz-Calvo L."/>
            <person name="Vilchez J.I."/>
            <person name="Garcia-Fontana C."/>
            <person name="Silva-Castro G.A."/>
            <person name="Calvo C."/>
            <person name="Gonzalez-Lopez J."/>
        </authorList>
    </citation>
    <scope>NUCLEOTIDE SEQUENCE [LARGE SCALE GENOMIC DNA]</scope>
    <source>
        <strain evidence="7">4J27</strain>
    </source>
</reference>
<dbReference type="InterPro" id="IPR050679">
    <property type="entry name" value="Bact_HTH_transcr_reg"/>
</dbReference>
<evidence type="ECO:0000256" key="1">
    <source>
        <dbReference type="ARBA" id="ARBA00023015"/>
    </source>
</evidence>
<dbReference type="GO" id="GO:0045892">
    <property type="term" value="P:negative regulation of DNA-templated transcription"/>
    <property type="evidence" value="ECO:0007669"/>
    <property type="project" value="TreeGrafter"/>
</dbReference>
<dbReference type="PRINTS" id="PR00035">
    <property type="entry name" value="HTHGNTR"/>
</dbReference>
<gene>
    <name evidence="6" type="primary">hutC</name>
    <name evidence="6" type="ORF">ARTSIC4J27_316</name>
</gene>
<keyword evidence="2" id="KW-0238">DNA-binding</keyword>
<dbReference type="AlphaFoldDB" id="A0A024GY39"/>
<dbReference type="Pfam" id="PF07702">
    <property type="entry name" value="UTRA"/>
    <property type="match status" value="1"/>
</dbReference>
<dbReference type="PANTHER" id="PTHR44846">
    <property type="entry name" value="MANNOSYL-D-GLYCERATE TRANSPORT/METABOLISM SYSTEM REPRESSOR MNGR-RELATED"/>
    <property type="match status" value="1"/>
</dbReference>
<evidence type="ECO:0000256" key="3">
    <source>
        <dbReference type="ARBA" id="ARBA00023163"/>
    </source>
</evidence>
<dbReference type="InterPro" id="IPR036390">
    <property type="entry name" value="WH_DNA-bd_sf"/>
</dbReference>
<dbReference type="EMBL" id="CAQI01000026">
    <property type="protein sequence ID" value="CCQ44391.1"/>
    <property type="molecule type" value="Genomic_DNA"/>
</dbReference>
<comment type="caution">
    <text evidence="6">The sequence shown here is derived from an EMBL/GenBank/DDBJ whole genome shotgun (WGS) entry which is preliminary data.</text>
</comment>
<evidence type="ECO:0000313" key="7">
    <source>
        <dbReference type="Proteomes" id="UP000035722"/>
    </source>
</evidence>
<dbReference type="SMART" id="SM00345">
    <property type="entry name" value="HTH_GNTR"/>
    <property type="match status" value="1"/>
</dbReference>
<proteinExistence type="predicted"/>
<dbReference type="Gene3D" id="1.10.10.10">
    <property type="entry name" value="Winged helix-like DNA-binding domain superfamily/Winged helix DNA-binding domain"/>
    <property type="match status" value="1"/>
</dbReference>
<organism evidence="6 7">
    <name type="scientific">Pseudarthrobacter siccitolerans</name>
    <dbReference type="NCBI Taxonomy" id="861266"/>
    <lineage>
        <taxon>Bacteria</taxon>
        <taxon>Bacillati</taxon>
        <taxon>Actinomycetota</taxon>
        <taxon>Actinomycetes</taxon>
        <taxon>Micrococcales</taxon>
        <taxon>Micrococcaceae</taxon>
        <taxon>Pseudarthrobacter</taxon>
    </lineage>
</organism>
<dbReference type="STRING" id="861266.ARTSIC4J27_316"/>
<dbReference type="SUPFAM" id="SSF64288">
    <property type="entry name" value="Chorismate lyase-like"/>
    <property type="match status" value="1"/>
</dbReference>
<dbReference type="Proteomes" id="UP000035722">
    <property type="component" value="Unassembled WGS sequence"/>
</dbReference>
<sequence>MWNNPKEWSSPDRSTDFEGANVPATAPSRSSAPAASATINNTQVPKHEQLRLIILKLAKEELEPGARLPSERTLMDSYGVSRITVRAAIGRLVNEGHLVRVPAKGTFVADSPVQSTLHLASFTQEMEAMGHVPSTVVLVAEAAPAPDDTAEALSLAPGAEAFHLKRLRLADGRPVSVDDAWYNPQHAPGLLDIDLTGSVYKALAAQFGHQIDRARQSVKSEGAPADVGALLGTGTGAPVLAFDRVSYSGHLAIEHSRSWYRSDRYSLNMEVRL</sequence>
<keyword evidence="3" id="KW-0804">Transcription</keyword>
<name>A0A024GY39_9MICC</name>
<feature type="compositionally biased region" description="Low complexity" evidence="4">
    <location>
        <begin position="23"/>
        <end position="38"/>
    </location>
</feature>
<evidence type="ECO:0000313" key="6">
    <source>
        <dbReference type="EMBL" id="CCQ44391.1"/>
    </source>
</evidence>
<dbReference type="InterPro" id="IPR000524">
    <property type="entry name" value="Tscrpt_reg_HTH_GntR"/>
</dbReference>
<dbReference type="SUPFAM" id="SSF46785">
    <property type="entry name" value="Winged helix' DNA-binding domain"/>
    <property type="match status" value="1"/>
</dbReference>
<accession>A0A024GY39</accession>
<dbReference type="InterPro" id="IPR028978">
    <property type="entry name" value="Chorismate_lyase_/UTRA_dom_sf"/>
</dbReference>
<dbReference type="GO" id="GO:0003700">
    <property type="term" value="F:DNA-binding transcription factor activity"/>
    <property type="evidence" value="ECO:0007669"/>
    <property type="project" value="InterPro"/>
</dbReference>
<keyword evidence="7" id="KW-1185">Reference proteome</keyword>
<protein>
    <submittedName>
        <fullName evidence="6">Bacterial regulatory s, gntR family protein</fullName>
    </submittedName>
</protein>